<dbReference type="EMBL" id="UFQT01001007">
    <property type="protein sequence ID" value="SSX28429.1"/>
    <property type="molecule type" value="Genomic_DNA"/>
</dbReference>
<accession>A0A336MHK1</accession>
<keyword evidence="1" id="KW-0732">Signal</keyword>
<protein>
    <submittedName>
        <fullName evidence="2">CSON000029 protein</fullName>
    </submittedName>
</protein>
<feature type="signal peptide" evidence="1">
    <location>
        <begin position="1"/>
        <end position="15"/>
    </location>
</feature>
<gene>
    <name evidence="2" type="primary">CSON000029</name>
</gene>
<evidence type="ECO:0000256" key="1">
    <source>
        <dbReference type="SAM" id="SignalP"/>
    </source>
</evidence>
<name>A0A336MHK1_CULSO</name>
<dbReference type="AlphaFoldDB" id="A0A336MHK1"/>
<dbReference type="VEuPathDB" id="VectorBase:CSON000029"/>
<proteinExistence type="predicted"/>
<sequence>MKFLILFAVIAAASAVPYYPWSYEGYEKYPMTGYYGKDYYSDKYDYKTLMMGGSKTFLDKDITMVKKDFIVFYYKYLVDLLDIFKTRFNDILASYDFKKFDTYQMPAYCGKMTGLMRWMMVMNIDFTKYDPYYFDLFMMCKVSDYTMFMKYYWLNFNFVDVMHKDYPFMKDMYQIISPEYLYKFGEYYGKGFGGFGDKYYGKDFVGDKYYGKDFVGDKYYGKDFVGDKYYGKDFVGDKYYGFEGTFPEKYGYDYGYLFSKFWPSKDYYYRY</sequence>
<organism evidence="2">
    <name type="scientific">Culicoides sonorensis</name>
    <name type="common">Biting midge</name>
    <dbReference type="NCBI Taxonomy" id="179676"/>
    <lineage>
        <taxon>Eukaryota</taxon>
        <taxon>Metazoa</taxon>
        <taxon>Ecdysozoa</taxon>
        <taxon>Arthropoda</taxon>
        <taxon>Hexapoda</taxon>
        <taxon>Insecta</taxon>
        <taxon>Pterygota</taxon>
        <taxon>Neoptera</taxon>
        <taxon>Endopterygota</taxon>
        <taxon>Diptera</taxon>
        <taxon>Nematocera</taxon>
        <taxon>Chironomoidea</taxon>
        <taxon>Ceratopogonidae</taxon>
        <taxon>Ceratopogoninae</taxon>
        <taxon>Culicoides</taxon>
        <taxon>Monoculicoides</taxon>
    </lineage>
</organism>
<evidence type="ECO:0000313" key="2">
    <source>
        <dbReference type="EMBL" id="SSX28429.1"/>
    </source>
</evidence>
<feature type="chain" id="PRO_5016398562" evidence="1">
    <location>
        <begin position="16"/>
        <end position="271"/>
    </location>
</feature>
<reference evidence="2" key="1">
    <citation type="submission" date="2018-07" db="EMBL/GenBank/DDBJ databases">
        <authorList>
            <person name="Quirk P.G."/>
            <person name="Krulwich T.A."/>
        </authorList>
    </citation>
    <scope>NUCLEOTIDE SEQUENCE</scope>
</reference>